<dbReference type="InterPro" id="IPR036388">
    <property type="entry name" value="WH-like_DNA-bd_sf"/>
</dbReference>
<evidence type="ECO:0000256" key="3">
    <source>
        <dbReference type="ARBA" id="ARBA00023140"/>
    </source>
</evidence>
<gene>
    <name evidence="10" type="ORF">EPUL_002472</name>
</gene>
<keyword evidence="7" id="KW-0472">Membrane</keyword>
<evidence type="ECO:0000313" key="11">
    <source>
        <dbReference type="Proteomes" id="UP000237438"/>
    </source>
</evidence>
<feature type="region of interest" description="Disordered" evidence="8">
    <location>
        <begin position="82"/>
        <end position="107"/>
    </location>
</feature>
<dbReference type="InterPro" id="IPR006785">
    <property type="entry name" value="Pex14_N"/>
</dbReference>
<dbReference type="GO" id="GO:0005102">
    <property type="term" value="F:signaling receptor binding"/>
    <property type="evidence" value="ECO:0007669"/>
    <property type="project" value="TreeGrafter"/>
</dbReference>
<keyword evidence="7" id="KW-0813">Transport</keyword>
<name>A0A2S4PU80_9PEZI</name>
<evidence type="ECO:0000256" key="6">
    <source>
        <dbReference type="ARBA" id="ARBA00046271"/>
    </source>
</evidence>
<dbReference type="GO" id="GO:1990429">
    <property type="term" value="C:peroxisomal importomer complex"/>
    <property type="evidence" value="ECO:0007669"/>
    <property type="project" value="TreeGrafter"/>
</dbReference>
<keyword evidence="11" id="KW-1185">Reference proteome</keyword>
<evidence type="ECO:0000256" key="7">
    <source>
        <dbReference type="RuleBase" id="RU367032"/>
    </source>
</evidence>
<comment type="similarity">
    <text evidence="1 7">Belongs to the peroxin-14 family.</text>
</comment>
<feature type="region of interest" description="Disordered" evidence="8">
    <location>
        <begin position="232"/>
        <end position="254"/>
    </location>
</feature>
<dbReference type="OrthoDB" id="441517at2759"/>
<dbReference type="GO" id="GO:0016560">
    <property type="term" value="P:protein import into peroxisome matrix, docking"/>
    <property type="evidence" value="ECO:0007669"/>
    <property type="project" value="UniProtKB-UniRule"/>
</dbReference>
<feature type="domain" description="Peroxisome membrane anchor protein Pex14p N-terminal" evidence="9">
    <location>
        <begin position="37"/>
        <end position="81"/>
    </location>
</feature>
<evidence type="ECO:0000256" key="5">
    <source>
        <dbReference type="ARBA" id="ARBA00029691"/>
    </source>
</evidence>
<dbReference type="AlphaFoldDB" id="A0A2S4PU80"/>
<keyword evidence="3 7" id="KW-0576">Peroxisome</keyword>
<keyword evidence="7" id="KW-0653">Protein transport</keyword>
<dbReference type="Proteomes" id="UP000237438">
    <property type="component" value="Unassembled WGS sequence"/>
</dbReference>
<comment type="subcellular location">
    <subcellularLocation>
        <location evidence="6 7">Peroxisome membrane</location>
    </subcellularLocation>
</comment>
<evidence type="ECO:0000259" key="9">
    <source>
        <dbReference type="Pfam" id="PF04695"/>
    </source>
</evidence>
<dbReference type="Gene3D" id="1.10.10.10">
    <property type="entry name" value="Winged helix-like DNA-binding domain superfamily/Winged helix DNA-binding domain"/>
    <property type="match status" value="1"/>
</dbReference>
<comment type="caution">
    <text evidence="10">The sequence shown here is derived from an EMBL/GenBank/DDBJ whole genome shotgun (WGS) entry which is preliminary data.</text>
</comment>
<dbReference type="Pfam" id="PF04695">
    <property type="entry name" value="Pex14_N"/>
    <property type="match status" value="1"/>
</dbReference>
<reference evidence="10 11" key="1">
    <citation type="submission" date="2017-10" db="EMBL/GenBank/DDBJ databases">
        <title>Development of genomic resources for the powdery mildew, Erysiphe pulchra.</title>
        <authorList>
            <person name="Wadl P.A."/>
            <person name="Mack B.M."/>
            <person name="Moore G."/>
            <person name="Beltz S.B."/>
        </authorList>
    </citation>
    <scope>NUCLEOTIDE SEQUENCE [LARGE SCALE GENOMIC DNA]</scope>
    <source>
        <strain evidence="10">Cflorida</strain>
    </source>
</reference>
<accession>A0A2S4PU80</accession>
<evidence type="ECO:0000256" key="1">
    <source>
        <dbReference type="ARBA" id="ARBA00005443"/>
    </source>
</evidence>
<keyword evidence="2" id="KW-0811">Translocation</keyword>
<dbReference type="InterPro" id="IPR025655">
    <property type="entry name" value="PEX14"/>
</dbReference>
<organism evidence="10 11">
    <name type="scientific">Erysiphe pulchra</name>
    <dbReference type="NCBI Taxonomy" id="225359"/>
    <lineage>
        <taxon>Eukaryota</taxon>
        <taxon>Fungi</taxon>
        <taxon>Dikarya</taxon>
        <taxon>Ascomycota</taxon>
        <taxon>Pezizomycotina</taxon>
        <taxon>Leotiomycetes</taxon>
        <taxon>Erysiphales</taxon>
        <taxon>Erysiphaceae</taxon>
        <taxon>Erysiphe</taxon>
    </lineage>
</organism>
<dbReference type="EMBL" id="PEDP01000555">
    <property type="protein sequence ID" value="POS85589.1"/>
    <property type="molecule type" value="Genomic_DNA"/>
</dbReference>
<sequence length="367" mass="40405">MSESDESKGSSNNVTRQKPASPPSATSNDQIPESIHRSKVIEQARKFLEKDDIKNAEKEKKAAFLKTKGLSNDEIEDLLNESEKKESIVSTAKNASYRDNPEKGPQSVTTNLIPQISQAPPIITYPEFLINSPSKSPPLLTTSHLQTILYSASILTATLYGTLEYIVTPMLSKLTDSRHEIFSSILLKLDSLSQKLGSQVSEIPVIVTPHISKESDAETEDIDDDPTELFHRDIGIQTSPPGSPQPKNAQLAQESLTHQTAHLCGLYTYLKDINNSLANETKNDTKLENAITDLRKYLNTIAYPPLSINNYNSIYFSNGIIAGRNSGNGENGDMNEATKVKKEIKGMKGILLSARMFPGLKAGLYQK</sequence>
<evidence type="ECO:0000256" key="2">
    <source>
        <dbReference type="ARBA" id="ARBA00023010"/>
    </source>
</evidence>
<feature type="region of interest" description="Disordered" evidence="8">
    <location>
        <begin position="1"/>
        <end position="38"/>
    </location>
</feature>
<feature type="compositionally biased region" description="Polar residues" evidence="8">
    <location>
        <begin position="236"/>
        <end position="254"/>
    </location>
</feature>
<proteinExistence type="inferred from homology"/>
<evidence type="ECO:0000256" key="8">
    <source>
        <dbReference type="SAM" id="MobiDB-lite"/>
    </source>
</evidence>
<dbReference type="PANTHER" id="PTHR23058:SF5">
    <property type="entry name" value="PEROXISOMAL MEMBRANE PROTEIN PEX14"/>
    <property type="match status" value="1"/>
</dbReference>
<protein>
    <recommendedName>
        <fullName evidence="4 7">Peroxisomal membrane protein PEX14</fullName>
    </recommendedName>
    <alternativeName>
        <fullName evidence="5 7">Peroxin-14</fullName>
    </alternativeName>
</protein>
<comment type="function">
    <text evidence="7">Component of the PEX13-PEX14 docking complex, a translocon channel that specifically mediates the import of peroxisomal cargo proteins bound to PEX5 receptor. The PEX13-PEX14 docking complex forms a large import pore which can be opened to a diameter of about 9 nm. Mechanistically, PEX5 receptor along with cargo proteins associates with the PEX14 subunit of the PEX13-PEX14 docking complex in the cytosol, leading to the insertion of the receptor into the organelle membrane with the concomitant translocation of the cargo into the peroxisome matrix.</text>
</comment>
<evidence type="ECO:0000313" key="10">
    <source>
        <dbReference type="EMBL" id="POS85589.1"/>
    </source>
</evidence>
<evidence type="ECO:0000256" key="4">
    <source>
        <dbReference type="ARBA" id="ARBA00029502"/>
    </source>
</evidence>
<feature type="compositionally biased region" description="Polar residues" evidence="8">
    <location>
        <begin position="9"/>
        <end position="31"/>
    </location>
</feature>
<dbReference type="GO" id="GO:0005778">
    <property type="term" value="C:peroxisomal membrane"/>
    <property type="evidence" value="ECO:0007669"/>
    <property type="project" value="UniProtKB-SubCell"/>
</dbReference>
<dbReference type="PANTHER" id="PTHR23058">
    <property type="entry name" value="PEROXISOMAL MEMBRANE PROTEIN PEX14"/>
    <property type="match status" value="1"/>
</dbReference>